<evidence type="ECO:0000313" key="3">
    <source>
        <dbReference type="Proteomes" id="UP001054857"/>
    </source>
</evidence>
<evidence type="ECO:0000313" key="2">
    <source>
        <dbReference type="EMBL" id="GFR49980.1"/>
    </source>
</evidence>
<keyword evidence="3" id="KW-1185">Reference proteome</keyword>
<dbReference type="Pfam" id="PF01031">
    <property type="entry name" value="Dynamin_M"/>
    <property type="match status" value="1"/>
</dbReference>
<reference evidence="2 3" key="1">
    <citation type="journal article" date="2021" name="Sci. Rep.">
        <title>Genome sequencing of the multicellular alga Astrephomene provides insights into convergent evolution of germ-soma differentiation.</title>
        <authorList>
            <person name="Yamashita S."/>
            <person name="Yamamoto K."/>
            <person name="Matsuzaki R."/>
            <person name="Suzuki S."/>
            <person name="Yamaguchi H."/>
            <person name="Hirooka S."/>
            <person name="Minakuchi Y."/>
            <person name="Miyagishima S."/>
            <person name="Kawachi M."/>
            <person name="Toyoda A."/>
            <person name="Nozaki H."/>
        </authorList>
    </citation>
    <scope>NUCLEOTIDE SEQUENCE [LARGE SCALE GENOMIC DNA]</scope>
    <source>
        <strain evidence="2 3">NIES-4017</strain>
    </source>
</reference>
<sequence>EAAAALEENEKLKLTLQQALFPLRHMTLAQVQAMRERHAGRELPGFSPYSAVEELIQEFKGKWSAHARECLEEVAEAAQEQAGGLVAETFERFPKALRAVGMALSDYIEDLSAETERGISSLMDMEEYDTFTLNDHYLKDQFTTFLGRLKRAYLRPPAWGPDEKREITNLLAQLSGYGVRFTNHDDLFMAQPTPVD</sequence>
<evidence type="ECO:0000259" key="1">
    <source>
        <dbReference type="Pfam" id="PF01031"/>
    </source>
</evidence>
<gene>
    <name evidence="2" type="ORF">Agub_g12123</name>
</gene>
<proteinExistence type="predicted"/>
<feature type="domain" description="Dynamin stalk" evidence="1">
    <location>
        <begin position="20"/>
        <end position="140"/>
    </location>
</feature>
<dbReference type="Proteomes" id="UP001054857">
    <property type="component" value="Unassembled WGS sequence"/>
</dbReference>
<dbReference type="EMBL" id="BMAR01000034">
    <property type="protein sequence ID" value="GFR49980.1"/>
    <property type="molecule type" value="Genomic_DNA"/>
</dbReference>
<comment type="caution">
    <text evidence="2">The sequence shown here is derived from an EMBL/GenBank/DDBJ whole genome shotgun (WGS) entry which is preliminary data.</text>
</comment>
<name>A0AAD3DXS3_9CHLO</name>
<organism evidence="2 3">
    <name type="scientific">Astrephomene gubernaculifera</name>
    <dbReference type="NCBI Taxonomy" id="47775"/>
    <lineage>
        <taxon>Eukaryota</taxon>
        <taxon>Viridiplantae</taxon>
        <taxon>Chlorophyta</taxon>
        <taxon>core chlorophytes</taxon>
        <taxon>Chlorophyceae</taxon>
        <taxon>CS clade</taxon>
        <taxon>Chlamydomonadales</taxon>
        <taxon>Astrephomenaceae</taxon>
        <taxon>Astrephomene</taxon>
    </lineage>
</organism>
<dbReference type="AlphaFoldDB" id="A0AAD3DXS3"/>
<feature type="non-terminal residue" evidence="2">
    <location>
        <position position="196"/>
    </location>
</feature>
<dbReference type="InterPro" id="IPR000375">
    <property type="entry name" value="Dynamin_stalk"/>
</dbReference>
<accession>A0AAD3DXS3</accession>
<protein>
    <recommendedName>
        <fullName evidence="1">Dynamin stalk domain-containing protein</fullName>
    </recommendedName>
</protein>
<dbReference type="Gene3D" id="1.20.120.1240">
    <property type="entry name" value="Dynamin, middle domain"/>
    <property type="match status" value="1"/>
</dbReference>
<feature type="non-terminal residue" evidence="2">
    <location>
        <position position="1"/>
    </location>
</feature>